<evidence type="ECO:0000256" key="7">
    <source>
        <dbReference type="ARBA" id="ARBA00023047"/>
    </source>
</evidence>
<sequence length="265" mass="30034">MLFPVFGSSLLNDLKDTWRYSRAILFMTLSDLRGRYRRSVLGPLWLTLGTSIGALGMSYIWSELMHKDVYTFIPTLTAGLILWQFISGIISESPALFVRQASLIRNLSLPLSIYPLQLLLRHLLNLLHYAPVYLLISLFLQLPVTASTLLVIPGLILVSLNLLWMSLLVGLLGARFRDLEYLVTSSMPVLMLLSPVFYKPSFLPFSESVIWLNPVSHLIEIIREPLLGAPAPAFVVYTNLGMLLAGSALTLWLYQRKRQRLAFWI</sequence>
<feature type="transmembrane region" description="Helical" evidence="9">
    <location>
        <begin position="234"/>
        <end position="254"/>
    </location>
</feature>
<evidence type="ECO:0000256" key="2">
    <source>
        <dbReference type="ARBA" id="ARBA00007783"/>
    </source>
</evidence>
<feature type="transmembrane region" description="Helical" evidence="9">
    <location>
        <begin position="146"/>
        <end position="172"/>
    </location>
</feature>
<dbReference type="AlphaFoldDB" id="A0A1H2EF91"/>
<dbReference type="PANTHER" id="PTHR30413">
    <property type="entry name" value="INNER MEMBRANE TRANSPORT PERMEASE"/>
    <property type="match status" value="1"/>
</dbReference>
<evidence type="ECO:0000256" key="5">
    <source>
        <dbReference type="ARBA" id="ARBA00022692"/>
    </source>
</evidence>
<evidence type="ECO:0000256" key="6">
    <source>
        <dbReference type="ARBA" id="ARBA00022989"/>
    </source>
</evidence>
<reference evidence="12" key="1">
    <citation type="submission" date="2016-10" db="EMBL/GenBank/DDBJ databases">
        <authorList>
            <person name="Varghese N."/>
            <person name="Submissions S."/>
        </authorList>
    </citation>
    <scope>NUCLEOTIDE SEQUENCE [LARGE SCALE GENOMIC DNA]</scope>
    <source>
        <strain evidence="12">DSM 17875</strain>
    </source>
</reference>
<dbReference type="GO" id="GO:0140359">
    <property type="term" value="F:ABC-type transporter activity"/>
    <property type="evidence" value="ECO:0007669"/>
    <property type="project" value="InterPro"/>
</dbReference>
<dbReference type="GO" id="GO:0015920">
    <property type="term" value="P:lipopolysaccharide transport"/>
    <property type="evidence" value="ECO:0007669"/>
    <property type="project" value="TreeGrafter"/>
</dbReference>
<keyword evidence="4" id="KW-1003">Cell membrane</keyword>
<dbReference type="EMBL" id="LT629785">
    <property type="protein sequence ID" value="SDT93806.1"/>
    <property type="molecule type" value="Genomic_DNA"/>
</dbReference>
<keyword evidence="8 9" id="KW-0472">Membrane</keyword>
<keyword evidence="12" id="KW-1185">Reference proteome</keyword>
<feature type="transmembrane region" description="Helical" evidence="9">
    <location>
        <begin position="81"/>
        <end position="98"/>
    </location>
</feature>
<protein>
    <submittedName>
        <fullName evidence="11">Lipopolysaccharide transport system permease protein</fullName>
    </submittedName>
</protein>
<dbReference type="Pfam" id="PF01061">
    <property type="entry name" value="ABC2_membrane"/>
    <property type="match status" value="1"/>
</dbReference>
<comment type="similarity">
    <text evidence="2">Belongs to the ABC-2 integral membrane protein family.</text>
</comment>
<keyword evidence="5 9" id="KW-0812">Transmembrane</keyword>
<evidence type="ECO:0000256" key="8">
    <source>
        <dbReference type="ARBA" id="ARBA00023136"/>
    </source>
</evidence>
<dbReference type="Proteomes" id="UP000243232">
    <property type="component" value="Chromosome I"/>
</dbReference>
<evidence type="ECO:0000256" key="9">
    <source>
        <dbReference type="SAM" id="Phobius"/>
    </source>
</evidence>
<proteinExistence type="inferred from homology"/>
<dbReference type="PANTHER" id="PTHR30413:SF10">
    <property type="entry name" value="CAPSULE POLYSACCHARIDE EXPORT INNER-MEMBRANE PROTEIN CTRC"/>
    <property type="match status" value="1"/>
</dbReference>
<evidence type="ECO:0000256" key="3">
    <source>
        <dbReference type="ARBA" id="ARBA00022448"/>
    </source>
</evidence>
<feature type="transmembrane region" description="Helical" evidence="9">
    <location>
        <begin position="119"/>
        <end position="140"/>
    </location>
</feature>
<evidence type="ECO:0000259" key="10">
    <source>
        <dbReference type="Pfam" id="PF01061"/>
    </source>
</evidence>
<feature type="transmembrane region" description="Helical" evidence="9">
    <location>
        <begin position="179"/>
        <end position="198"/>
    </location>
</feature>
<name>A0A1H2EF91_9PSED</name>
<feature type="transmembrane region" description="Helical" evidence="9">
    <location>
        <begin position="40"/>
        <end position="61"/>
    </location>
</feature>
<dbReference type="GO" id="GO:0015774">
    <property type="term" value="P:polysaccharide transport"/>
    <property type="evidence" value="ECO:0007669"/>
    <property type="project" value="UniProtKB-KW"/>
</dbReference>
<gene>
    <name evidence="11" type="ORF">SAMN05216296_0726</name>
</gene>
<dbReference type="RefSeq" id="WP_157718778.1">
    <property type="nucleotide sequence ID" value="NZ_LT629785.1"/>
</dbReference>
<evidence type="ECO:0000313" key="11">
    <source>
        <dbReference type="EMBL" id="SDT93806.1"/>
    </source>
</evidence>
<accession>A0A1H2EF91</accession>
<dbReference type="OrthoDB" id="9796017at2"/>
<keyword evidence="3" id="KW-0813">Transport</keyword>
<dbReference type="InterPro" id="IPR013525">
    <property type="entry name" value="ABC2_TM"/>
</dbReference>
<organism evidence="11 12">
    <name type="scientific">Pseudomonas pohangensis</name>
    <dbReference type="NCBI Taxonomy" id="364197"/>
    <lineage>
        <taxon>Bacteria</taxon>
        <taxon>Pseudomonadati</taxon>
        <taxon>Pseudomonadota</taxon>
        <taxon>Gammaproteobacteria</taxon>
        <taxon>Pseudomonadales</taxon>
        <taxon>Pseudomonadaceae</taxon>
        <taxon>Pseudomonas</taxon>
    </lineage>
</organism>
<dbReference type="GO" id="GO:0005886">
    <property type="term" value="C:plasma membrane"/>
    <property type="evidence" value="ECO:0007669"/>
    <property type="project" value="UniProtKB-SubCell"/>
</dbReference>
<keyword evidence="7" id="KW-0625">Polysaccharide transport</keyword>
<comment type="subcellular location">
    <subcellularLocation>
        <location evidence="1">Cell membrane</location>
        <topology evidence="1">Multi-pass membrane protein</topology>
    </subcellularLocation>
</comment>
<evidence type="ECO:0000256" key="4">
    <source>
        <dbReference type="ARBA" id="ARBA00022475"/>
    </source>
</evidence>
<keyword evidence="7" id="KW-0762">Sugar transport</keyword>
<feature type="domain" description="ABC-2 type transporter transmembrane" evidence="10">
    <location>
        <begin position="25"/>
        <end position="224"/>
    </location>
</feature>
<evidence type="ECO:0000313" key="12">
    <source>
        <dbReference type="Proteomes" id="UP000243232"/>
    </source>
</evidence>
<evidence type="ECO:0000256" key="1">
    <source>
        <dbReference type="ARBA" id="ARBA00004651"/>
    </source>
</evidence>
<keyword evidence="6 9" id="KW-1133">Transmembrane helix</keyword>
<dbReference type="STRING" id="364197.SAMN05216296_0726"/>